<protein>
    <submittedName>
        <fullName evidence="1">Uncharacterized protein</fullName>
    </submittedName>
</protein>
<comment type="caution">
    <text evidence="1">The sequence shown here is derived from an EMBL/GenBank/DDBJ whole genome shotgun (WGS) entry which is preliminary data.</text>
</comment>
<organism evidence="1 2">
    <name type="scientific">Candidatus Buchananbacteria bacterium RBG_13_39_9</name>
    <dbReference type="NCBI Taxonomy" id="1797531"/>
    <lineage>
        <taxon>Bacteria</taxon>
        <taxon>Candidatus Buchananiibacteriota</taxon>
    </lineage>
</organism>
<dbReference type="Proteomes" id="UP000176260">
    <property type="component" value="Unassembled WGS sequence"/>
</dbReference>
<reference evidence="1 2" key="1">
    <citation type="journal article" date="2016" name="Nat. Commun.">
        <title>Thousands of microbial genomes shed light on interconnected biogeochemical processes in an aquifer system.</title>
        <authorList>
            <person name="Anantharaman K."/>
            <person name="Brown C.T."/>
            <person name="Hug L.A."/>
            <person name="Sharon I."/>
            <person name="Castelle C.J."/>
            <person name="Probst A.J."/>
            <person name="Thomas B.C."/>
            <person name="Singh A."/>
            <person name="Wilkins M.J."/>
            <person name="Karaoz U."/>
            <person name="Brodie E.L."/>
            <person name="Williams K.H."/>
            <person name="Hubbard S.S."/>
            <person name="Banfield J.F."/>
        </authorList>
    </citation>
    <scope>NUCLEOTIDE SEQUENCE [LARGE SCALE GENOMIC DNA]</scope>
</reference>
<evidence type="ECO:0000313" key="2">
    <source>
        <dbReference type="Proteomes" id="UP000176260"/>
    </source>
</evidence>
<evidence type="ECO:0000313" key="1">
    <source>
        <dbReference type="EMBL" id="OGY42959.1"/>
    </source>
</evidence>
<dbReference type="EMBL" id="MHIA01000003">
    <property type="protein sequence ID" value="OGY42959.1"/>
    <property type="molecule type" value="Genomic_DNA"/>
</dbReference>
<name>A0A1G1XSA6_9BACT</name>
<sequence length="116" mass="12944">MGGGNLALKIPENQGQCEICGQKMIPAPKQGLGVCLECVNPELATIYCTTCQERTYLDDSNEAEKLWEFFSKLQGFPPITDHKGVILRVNMCGKCFTPDSDKKLEIHVIRVTKKIK</sequence>
<dbReference type="AlphaFoldDB" id="A0A1G1XSA6"/>
<proteinExistence type="predicted"/>
<accession>A0A1G1XSA6</accession>
<gene>
    <name evidence="1" type="ORF">A2Y67_02785</name>
</gene>